<proteinExistence type="predicted"/>
<dbReference type="RefSeq" id="WP_179425821.1">
    <property type="nucleotide sequence ID" value="NZ_BAAAMP010000002.1"/>
</dbReference>
<evidence type="ECO:0000313" key="4">
    <source>
        <dbReference type="Proteomes" id="UP000659061"/>
    </source>
</evidence>
<gene>
    <name evidence="2" type="ORF">BJ975_002167</name>
    <name evidence="1" type="ORF">IDH50_17355</name>
</gene>
<dbReference type="EMBL" id="JACWMT010000004">
    <property type="protein sequence ID" value="MBD1272016.1"/>
    <property type="molecule type" value="Genomic_DNA"/>
</dbReference>
<accession>A0A8I0KID6</accession>
<dbReference type="Proteomes" id="UP000659061">
    <property type="component" value="Unassembled WGS sequence"/>
</dbReference>
<comment type="caution">
    <text evidence="1">The sequence shown here is derived from an EMBL/GenBank/DDBJ whole genome shotgun (WGS) entry which is preliminary data.</text>
</comment>
<dbReference type="AlphaFoldDB" id="A0A8I0KID6"/>
<dbReference type="Proteomes" id="UP000587211">
    <property type="component" value="Unassembled WGS sequence"/>
</dbReference>
<name>A0A8I0KID6_9ACTN</name>
<organism evidence="1 4">
    <name type="scientific">Aeromicrobium tamlense</name>
    <dbReference type="NCBI Taxonomy" id="375541"/>
    <lineage>
        <taxon>Bacteria</taxon>
        <taxon>Bacillati</taxon>
        <taxon>Actinomycetota</taxon>
        <taxon>Actinomycetes</taxon>
        <taxon>Propionibacteriales</taxon>
        <taxon>Nocardioidaceae</taxon>
        <taxon>Aeromicrobium</taxon>
    </lineage>
</organism>
<sequence>MPDTTESAVARQRARSIRFDIARADDGGRNGRQLLVFVDDVEMTSEGAGMGIDPRELLVRRNRLIASNVPHRIPIARCSCGEYGCGSTDVTIVRDGEVVHWDWHVEVPVPHGITFDAETYDREVARIGAQDPAVVAD</sequence>
<reference evidence="2 3" key="1">
    <citation type="submission" date="2020-07" db="EMBL/GenBank/DDBJ databases">
        <title>Sequencing the genomes of 1000 actinobacteria strains.</title>
        <authorList>
            <person name="Klenk H.-P."/>
        </authorList>
    </citation>
    <scope>NUCLEOTIDE SEQUENCE [LARGE SCALE GENOMIC DNA]</scope>
    <source>
        <strain evidence="2 3">DSM 19087</strain>
    </source>
</reference>
<reference evidence="1" key="2">
    <citation type="submission" date="2020-09" db="EMBL/GenBank/DDBJ databases">
        <title>Novel species in genus Aeromicrobium.</title>
        <authorList>
            <person name="Zhang G."/>
        </authorList>
    </citation>
    <scope>NUCLEOTIDE SEQUENCE</scope>
    <source>
        <strain evidence="1">SSW1-57</strain>
    </source>
</reference>
<evidence type="ECO:0000313" key="2">
    <source>
        <dbReference type="EMBL" id="NYI38792.1"/>
    </source>
</evidence>
<dbReference type="EMBL" id="JACBZN010000001">
    <property type="protein sequence ID" value="NYI38792.1"/>
    <property type="molecule type" value="Genomic_DNA"/>
</dbReference>
<evidence type="ECO:0000313" key="3">
    <source>
        <dbReference type="Proteomes" id="UP000587211"/>
    </source>
</evidence>
<evidence type="ECO:0000313" key="1">
    <source>
        <dbReference type="EMBL" id="MBD1272016.1"/>
    </source>
</evidence>
<keyword evidence="3" id="KW-1185">Reference proteome</keyword>
<protein>
    <submittedName>
        <fullName evidence="1">Uncharacterized protein</fullName>
    </submittedName>
</protein>